<feature type="compositionally biased region" description="Basic and acidic residues" evidence="1">
    <location>
        <begin position="327"/>
        <end position="336"/>
    </location>
</feature>
<evidence type="ECO:0000313" key="2">
    <source>
        <dbReference type="EMBL" id="CAE0715745.1"/>
    </source>
</evidence>
<feature type="region of interest" description="Disordered" evidence="1">
    <location>
        <begin position="133"/>
        <end position="175"/>
    </location>
</feature>
<feature type="region of interest" description="Disordered" evidence="1">
    <location>
        <begin position="307"/>
        <end position="336"/>
    </location>
</feature>
<reference evidence="2" key="1">
    <citation type="submission" date="2021-01" db="EMBL/GenBank/DDBJ databases">
        <authorList>
            <person name="Corre E."/>
            <person name="Pelletier E."/>
            <person name="Niang G."/>
            <person name="Scheremetjew M."/>
            <person name="Finn R."/>
            <person name="Kale V."/>
            <person name="Holt S."/>
            <person name="Cochrane G."/>
            <person name="Meng A."/>
            <person name="Brown T."/>
            <person name="Cohen L."/>
        </authorList>
    </citation>
    <scope>NUCLEOTIDE SEQUENCE</scope>
    <source>
        <strain evidence="2">10249 10 AB</strain>
    </source>
</reference>
<feature type="compositionally biased region" description="Basic and acidic residues" evidence="1">
    <location>
        <begin position="133"/>
        <end position="142"/>
    </location>
</feature>
<dbReference type="AlphaFoldDB" id="A0A7S4EJ10"/>
<dbReference type="EMBL" id="HBIX01011266">
    <property type="protein sequence ID" value="CAE0715745.1"/>
    <property type="molecule type" value="Transcribed_RNA"/>
</dbReference>
<name>A0A7S4EJ10_9STRA</name>
<organism evidence="2">
    <name type="scientific">Pseudo-nitzschia australis</name>
    <dbReference type="NCBI Taxonomy" id="44445"/>
    <lineage>
        <taxon>Eukaryota</taxon>
        <taxon>Sar</taxon>
        <taxon>Stramenopiles</taxon>
        <taxon>Ochrophyta</taxon>
        <taxon>Bacillariophyta</taxon>
        <taxon>Bacillariophyceae</taxon>
        <taxon>Bacillariophycidae</taxon>
        <taxon>Bacillariales</taxon>
        <taxon>Bacillariaceae</taxon>
        <taxon>Pseudo-nitzschia</taxon>
    </lineage>
</organism>
<feature type="compositionally biased region" description="Low complexity" evidence="1">
    <location>
        <begin position="156"/>
        <end position="175"/>
    </location>
</feature>
<evidence type="ECO:0000256" key="1">
    <source>
        <dbReference type="SAM" id="MobiDB-lite"/>
    </source>
</evidence>
<feature type="region of interest" description="Disordered" evidence="1">
    <location>
        <begin position="197"/>
        <end position="221"/>
    </location>
</feature>
<protein>
    <submittedName>
        <fullName evidence="2">Uncharacterized protein</fullName>
    </submittedName>
</protein>
<proteinExistence type="predicted"/>
<gene>
    <name evidence="2" type="ORF">PAUS00366_LOCUS8497</name>
</gene>
<accession>A0A7S4EJ10</accession>
<sequence>MSALQAALVRHLIEHPPNDAGDDAACNCNGNGNSNTKTQTTSLYDLQTVQFGLASEEKAAERSIQEAARDVKVGVMICAVISSGDHDNNTINNTVDESSESAYKKKQARALVVYHLRKFASYINAALCFVERPKSREQRESSPSDSTAEDGGNKDAGGNTNASSSADGSANDDSNTQLSISYDKLSQLWRDMATGVPVWEQQKEEKEPTQTSTPLAETGTTDAVASVSATALYGPGRQQEDLIESMLLRNANYPGHWDASKDSLWMALPTAAASGEGKTAKVTATSAAASGDDGWLTQLRDSIASALPATTDKADDKAKSASAGEGDSDKPKEKDAAVSSFFESLLKNP</sequence>